<dbReference type="PANTHER" id="PTHR33744">
    <property type="entry name" value="CARBOHYDRATE DIACID REGULATOR"/>
    <property type="match status" value="1"/>
</dbReference>
<dbReference type="InterPro" id="IPR051448">
    <property type="entry name" value="CdaR-like_regulators"/>
</dbReference>
<dbReference type="Proteomes" id="UP000581688">
    <property type="component" value="Unassembled WGS sequence"/>
</dbReference>
<dbReference type="InterPro" id="IPR025736">
    <property type="entry name" value="PucR_C-HTH_dom"/>
</dbReference>
<proteinExistence type="inferred from homology"/>
<sequence length="556" mass="63933">MAITVQEALQLPIMQKTTLIAGHKGLAKEIKWVTIVEVLEDINRLQQGEFLITTGFGLVENQEKQDTFTKLLSIEKLSGVAIYKDFYLEEIPEAFIDAANKNNLPIIEIPSEINFSMITRAILEQIVYNQMQLLEYSLHVHKQLTKMVLENKDLNEITNTLSTLTSSTILITNEMKSMKLFVNQNKDLTVQNSSIVKIMEHELPIWNLLEDCERNKASLQRILHGYKIAVYPIIANNHFYGSIVSIKLSDTWNEMDDIAIEHASTVYAIELLKNEAVEETKLRFQGDFLEEEIIHGNGTNESLILSQGAKIGYDFSLPQVFYYLTFKHLQEEEKELQVLLKKLFQTLTELFNQKNKGFLVRSRLDSLMLLTSVSGQNDEERQKNSFAIAEEIVKQWNYFFSDHPIIIGIGKCYEDMTKLYKSASEAKLAITLSNLITPTDSIIHFNDLGMYELLINMKDSGINLEAFYKDNIGKLIEQSKQGLDLLETLDVYLKNNQNMTTTASELFIHRHTLKYRLEQIEAKTGLQFQSADKRMQIHLAIKAYKLLTHLEKDVRT</sequence>
<dbReference type="Gene3D" id="3.30.450.40">
    <property type="match status" value="1"/>
</dbReference>
<dbReference type="RefSeq" id="WP_174497862.1">
    <property type="nucleotide sequence ID" value="NZ_CADDWK010000021.1"/>
</dbReference>
<reference evidence="5 6" key="1">
    <citation type="submission" date="2020-08" db="EMBL/GenBank/DDBJ databases">
        <title>Genomic Encyclopedia of Type Strains, Phase IV (KMG-IV): sequencing the most valuable type-strain genomes for metagenomic binning, comparative biology and taxonomic classification.</title>
        <authorList>
            <person name="Goeker M."/>
        </authorList>
    </citation>
    <scope>NUCLEOTIDE SEQUENCE [LARGE SCALE GENOMIC DNA]</scope>
    <source>
        <strain evidence="5 6">DSM 19612</strain>
    </source>
</reference>
<organism evidence="5 6">
    <name type="scientific">Salirhabdus euzebyi</name>
    <dbReference type="NCBI Taxonomy" id="394506"/>
    <lineage>
        <taxon>Bacteria</taxon>
        <taxon>Bacillati</taxon>
        <taxon>Bacillota</taxon>
        <taxon>Bacilli</taxon>
        <taxon>Bacillales</taxon>
        <taxon>Bacillaceae</taxon>
        <taxon>Salirhabdus</taxon>
    </lineage>
</organism>
<accession>A0A841Q4P8</accession>
<evidence type="ECO:0000259" key="4">
    <source>
        <dbReference type="Pfam" id="PF17853"/>
    </source>
</evidence>
<dbReference type="InterPro" id="IPR041522">
    <property type="entry name" value="CdaR_GGDEF"/>
</dbReference>
<comment type="caution">
    <text evidence="5">The sequence shown here is derived from an EMBL/GenBank/DDBJ whole genome shotgun (WGS) entry which is preliminary data.</text>
</comment>
<dbReference type="InterPro" id="IPR012914">
    <property type="entry name" value="PucR_dom"/>
</dbReference>
<dbReference type="AlphaFoldDB" id="A0A841Q4P8"/>
<protein>
    <submittedName>
        <fullName evidence="5">Purine catabolism regulator</fullName>
    </submittedName>
</protein>
<evidence type="ECO:0000259" key="2">
    <source>
        <dbReference type="Pfam" id="PF07905"/>
    </source>
</evidence>
<dbReference type="Gene3D" id="1.10.10.2840">
    <property type="entry name" value="PucR C-terminal helix-turn-helix domain"/>
    <property type="match status" value="1"/>
</dbReference>
<dbReference type="Pfam" id="PF17853">
    <property type="entry name" value="GGDEF_2"/>
    <property type="match status" value="1"/>
</dbReference>
<name>A0A841Q4P8_9BACI</name>
<dbReference type="InterPro" id="IPR029016">
    <property type="entry name" value="GAF-like_dom_sf"/>
</dbReference>
<keyword evidence="6" id="KW-1185">Reference proteome</keyword>
<dbReference type="Pfam" id="PF07905">
    <property type="entry name" value="PucR"/>
    <property type="match status" value="1"/>
</dbReference>
<feature type="domain" description="Purine catabolism PurC-like" evidence="2">
    <location>
        <begin position="7"/>
        <end position="126"/>
    </location>
</feature>
<evidence type="ECO:0000313" key="6">
    <source>
        <dbReference type="Proteomes" id="UP000581688"/>
    </source>
</evidence>
<feature type="domain" description="PucR C-terminal helix-turn-helix" evidence="3">
    <location>
        <begin position="485"/>
        <end position="543"/>
    </location>
</feature>
<comment type="similarity">
    <text evidence="1">Belongs to the CdaR family.</text>
</comment>
<feature type="domain" description="CdaR GGDEF-like" evidence="4">
    <location>
        <begin position="298"/>
        <end position="431"/>
    </location>
</feature>
<dbReference type="EMBL" id="JACHGH010000004">
    <property type="protein sequence ID" value="MBB6453368.1"/>
    <property type="molecule type" value="Genomic_DNA"/>
</dbReference>
<evidence type="ECO:0000256" key="1">
    <source>
        <dbReference type="ARBA" id="ARBA00006754"/>
    </source>
</evidence>
<evidence type="ECO:0000313" key="5">
    <source>
        <dbReference type="EMBL" id="MBB6453368.1"/>
    </source>
</evidence>
<dbReference type="Pfam" id="PF13556">
    <property type="entry name" value="HTH_30"/>
    <property type="match status" value="1"/>
</dbReference>
<dbReference type="PANTHER" id="PTHR33744:SF1">
    <property type="entry name" value="DNA-BINDING TRANSCRIPTIONAL ACTIVATOR ADER"/>
    <property type="match status" value="1"/>
</dbReference>
<evidence type="ECO:0000259" key="3">
    <source>
        <dbReference type="Pfam" id="PF13556"/>
    </source>
</evidence>
<gene>
    <name evidence="5" type="ORF">HNQ94_001816</name>
</gene>
<dbReference type="InterPro" id="IPR042070">
    <property type="entry name" value="PucR_C-HTH_sf"/>
</dbReference>